<dbReference type="GO" id="GO:0006298">
    <property type="term" value="P:mismatch repair"/>
    <property type="evidence" value="ECO:0007669"/>
    <property type="project" value="UniProtKB-UniRule"/>
</dbReference>
<dbReference type="InterPro" id="IPR007695">
    <property type="entry name" value="DNA_mismatch_repair_MutS-lik_N"/>
</dbReference>
<dbReference type="GO" id="GO:0030983">
    <property type="term" value="F:mismatched DNA binding"/>
    <property type="evidence" value="ECO:0007669"/>
    <property type="project" value="InterPro"/>
</dbReference>
<gene>
    <name evidence="9" type="primary">mutS</name>
    <name evidence="13" type="ORF">SAMN02745728_01784</name>
</gene>
<comment type="similarity">
    <text evidence="1 9 10">Belongs to the DNA mismatch repair MutS family.</text>
</comment>
<dbReference type="InterPro" id="IPR036187">
    <property type="entry name" value="DNA_mismatch_repair_MutS_sf"/>
</dbReference>
<keyword evidence="6 9" id="KW-0238">DNA-binding</keyword>
<organism evidence="13 14">
    <name type="scientific">Desulfovibrio litoralis DSM 11393</name>
    <dbReference type="NCBI Taxonomy" id="1121455"/>
    <lineage>
        <taxon>Bacteria</taxon>
        <taxon>Pseudomonadati</taxon>
        <taxon>Thermodesulfobacteriota</taxon>
        <taxon>Desulfovibrionia</taxon>
        <taxon>Desulfovibrionales</taxon>
        <taxon>Desulfovibrionaceae</taxon>
        <taxon>Desulfovibrio</taxon>
    </lineage>
</organism>
<dbReference type="SMART" id="SM00534">
    <property type="entry name" value="MUTSac"/>
    <property type="match status" value="1"/>
</dbReference>
<dbReference type="EMBL" id="FRDI01000009">
    <property type="protein sequence ID" value="SHN67778.1"/>
    <property type="molecule type" value="Genomic_DNA"/>
</dbReference>
<dbReference type="Pfam" id="PF05190">
    <property type="entry name" value="MutS_IV"/>
    <property type="match status" value="1"/>
</dbReference>
<dbReference type="Gene3D" id="3.30.420.110">
    <property type="entry name" value="MutS, connector domain"/>
    <property type="match status" value="1"/>
</dbReference>
<dbReference type="SUPFAM" id="SSF52540">
    <property type="entry name" value="P-loop containing nucleoside triphosphate hydrolases"/>
    <property type="match status" value="1"/>
</dbReference>
<keyword evidence="7 9" id="KW-0234">DNA repair</keyword>
<dbReference type="Gene3D" id="1.10.1420.10">
    <property type="match status" value="2"/>
</dbReference>
<dbReference type="Pfam" id="PF05188">
    <property type="entry name" value="MutS_II"/>
    <property type="match status" value="1"/>
</dbReference>
<dbReference type="STRING" id="1121455.SAMN02745728_01784"/>
<dbReference type="CDD" id="cd03284">
    <property type="entry name" value="ABC_MutS1"/>
    <property type="match status" value="1"/>
</dbReference>
<keyword evidence="3 9" id="KW-0547">Nucleotide-binding</keyword>
<dbReference type="SMART" id="SM00533">
    <property type="entry name" value="MUTSd"/>
    <property type="match status" value="1"/>
</dbReference>
<dbReference type="InterPro" id="IPR007696">
    <property type="entry name" value="DNA_mismatch_repair_MutS_core"/>
</dbReference>
<dbReference type="Gene3D" id="3.40.1170.10">
    <property type="entry name" value="DNA repair protein MutS, domain I"/>
    <property type="match status" value="1"/>
</dbReference>
<dbReference type="GO" id="GO:0005829">
    <property type="term" value="C:cytosol"/>
    <property type="evidence" value="ECO:0007669"/>
    <property type="project" value="TreeGrafter"/>
</dbReference>
<dbReference type="InterPro" id="IPR027417">
    <property type="entry name" value="P-loop_NTPase"/>
</dbReference>
<dbReference type="GO" id="GO:0005524">
    <property type="term" value="F:ATP binding"/>
    <property type="evidence" value="ECO:0007669"/>
    <property type="project" value="UniProtKB-UniRule"/>
</dbReference>
<name>A0A1M7TAP6_9BACT</name>
<keyword evidence="4 9" id="KW-0227">DNA damage</keyword>
<evidence type="ECO:0000256" key="5">
    <source>
        <dbReference type="ARBA" id="ARBA00022840"/>
    </source>
</evidence>
<dbReference type="GO" id="GO:0003684">
    <property type="term" value="F:damaged DNA binding"/>
    <property type="evidence" value="ECO:0007669"/>
    <property type="project" value="UniProtKB-UniRule"/>
</dbReference>
<dbReference type="Proteomes" id="UP000186469">
    <property type="component" value="Unassembled WGS sequence"/>
</dbReference>
<dbReference type="InterPro" id="IPR000432">
    <property type="entry name" value="DNA_mismatch_repair_MutS_C"/>
</dbReference>
<dbReference type="InterPro" id="IPR016151">
    <property type="entry name" value="DNA_mismatch_repair_MutS_N"/>
</dbReference>
<dbReference type="SUPFAM" id="SSF55271">
    <property type="entry name" value="DNA repair protein MutS, domain I"/>
    <property type="match status" value="1"/>
</dbReference>
<evidence type="ECO:0000259" key="12">
    <source>
        <dbReference type="PROSITE" id="PS00486"/>
    </source>
</evidence>
<feature type="compositionally biased region" description="Polar residues" evidence="11">
    <location>
        <begin position="18"/>
        <end position="27"/>
    </location>
</feature>
<dbReference type="Pfam" id="PF00488">
    <property type="entry name" value="MutS_V"/>
    <property type="match status" value="1"/>
</dbReference>
<comment type="function">
    <text evidence="8 9">This protein is involved in the repair of mismatches in DNA. It is possible that it carries out the mismatch recognition step. This protein has a weak ATPase activity.</text>
</comment>
<evidence type="ECO:0000313" key="14">
    <source>
        <dbReference type="Proteomes" id="UP000186469"/>
    </source>
</evidence>
<feature type="binding site" evidence="9">
    <location>
        <begin position="703"/>
        <end position="710"/>
    </location>
    <ligand>
        <name>ATP</name>
        <dbReference type="ChEBI" id="CHEBI:30616"/>
    </ligand>
</feature>
<dbReference type="NCBIfam" id="NF003810">
    <property type="entry name" value="PRK05399.1"/>
    <property type="match status" value="1"/>
</dbReference>
<feature type="region of interest" description="Disordered" evidence="11">
    <location>
        <begin position="1"/>
        <end position="27"/>
    </location>
</feature>
<evidence type="ECO:0000256" key="3">
    <source>
        <dbReference type="ARBA" id="ARBA00022741"/>
    </source>
</evidence>
<dbReference type="Gene3D" id="3.40.50.300">
    <property type="entry name" value="P-loop containing nucleotide triphosphate hydrolases"/>
    <property type="match status" value="1"/>
</dbReference>
<dbReference type="InterPro" id="IPR007860">
    <property type="entry name" value="DNA_mmatch_repair_MutS_con_dom"/>
</dbReference>
<dbReference type="FunFam" id="3.40.50.300:FF:000870">
    <property type="entry name" value="MutS protein homolog 4"/>
    <property type="match status" value="1"/>
</dbReference>
<dbReference type="InterPro" id="IPR036678">
    <property type="entry name" value="MutS_con_dom_sf"/>
</dbReference>
<evidence type="ECO:0000256" key="7">
    <source>
        <dbReference type="ARBA" id="ARBA00023204"/>
    </source>
</evidence>
<reference evidence="13 14" key="1">
    <citation type="submission" date="2016-12" db="EMBL/GenBank/DDBJ databases">
        <authorList>
            <person name="Song W.-J."/>
            <person name="Kurnit D.M."/>
        </authorList>
    </citation>
    <scope>NUCLEOTIDE SEQUENCE [LARGE SCALE GENOMIC DNA]</scope>
    <source>
        <strain evidence="13 14">DSM 11393</strain>
    </source>
</reference>
<dbReference type="HAMAP" id="MF_00096">
    <property type="entry name" value="MutS"/>
    <property type="match status" value="1"/>
</dbReference>
<proteinExistence type="inferred from homology"/>
<dbReference type="PIRSF" id="PIRSF037677">
    <property type="entry name" value="DNA_mis_repair_Msh6"/>
    <property type="match status" value="1"/>
</dbReference>
<dbReference type="InterPro" id="IPR007861">
    <property type="entry name" value="DNA_mismatch_repair_MutS_clamp"/>
</dbReference>
<evidence type="ECO:0000256" key="1">
    <source>
        <dbReference type="ARBA" id="ARBA00006271"/>
    </source>
</evidence>
<dbReference type="SUPFAM" id="SSF48334">
    <property type="entry name" value="DNA repair protein MutS, domain III"/>
    <property type="match status" value="1"/>
</dbReference>
<dbReference type="PANTHER" id="PTHR11361:SF34">
    <property type="entry name" value="DNA MISMATCH REPAIR PROTEIN MSH1, MITOCHONDRIAL"/>
    <property type="match status" value="1"/>
</dbReference>
<dbReference type="PROSITE" id="PS00486">
    <property type="entry name" value="DNA_MISMATCH_REPAIR_2"/>
    <property type="match status" value="1"/>
</dbReference>
<evidence type="ECO:0000256" key="8">
    <source>
        <dbReference type="ARBA" id="ARBA00024647"/>
    </source>
</evidence>
<feature type="domain" description="DNA mismatch repair proteins mutS family" evidence="12">
    <location>
        <begin position="777"/>
        <end position="793"/>
    </location>
</feature>
<dbReference type="AlphaFoldDB" id="A0A1M7TAP6"/>
<keyword evidence="14" id="KW-1185">Reference proteome</keyword>
<evidence type="ECO:0000256" key="4">
    <source>
        <dbReference type="ARBA" id="ARBA00022763"/>
    </source>
</evidence>
<dbReference type="InterPro" id="IPR017261">
    <property type="entry name" value="DNA_mismatch_repair_MutS/MSH"/>
</dbReference>
<dbReference type="PANTHER" id="PTHR11361">
    <property type="entry name" value="DNA MISMATCH REPAIR PROTEIN MUTS FAMILY MEMBER"/>
    <property type="match status" value="1"/>
</dbReference>
<protein>
    <recommendedName>
        <fullName evidence="2 9">DNA mismatch repair protein MutS</fullName>
    </recommendedName>
</protein>
<evidence type="ECO:0000256" key="10">
    <source>
        <dbReference type="RuleBase" id="RU003756"/>
    </source>
</evidence>
<dbReference type="InterPro" id="IPR045076">
    <property type="entry name" value="MutS"/>
</dbReference>
<dbReference type="InterPro" id="IPR005748">
    <property type="entry name" value="DNA_mismatch_repair_MutS"/>
</dbReference>
<dbReference type="Pfam" id="PF01624">
    <property type="entry name" value="MutS_I"/>
    <property type="match status" value="1"/>
</dbReference>
<dbReference type="Pfam" id="PF05192">
    <property type="entry name" value="MutS_III"/>
    <property type="match status" value="1"/>
</dbReference>
<evidence type="ECO:0000256" key="9">
    <source>
        <dbReference type="HAMAP-Rule" id="MF_00096"/>
    </source>
</evidence>
<keyword evidence="5 9" id="KW-0067">ATP-binding</keyword>
<dbReference type="SUPFAM" id="SSF53150">
    <property type="entry name" value="DNA repair protein MutS, domain II"/>
    <property type="match status" value="1"/>
</dbReference>
<dbReference type="FunFam" id="3.40.1170.10:FF:000001">
    <property type="entry name" value="DNA mismatch repair protein MutS"/>
    <property type="match status" value="1"/>
</dbReference>
<evidence type="ECO:0000256" key="2">
    <source>
        <dbReference type="ARBA" id="ARBA00021982"/>
    </source>
</evidence>
<sequence>MNKKTQADLLSDDLNADPSLNNDSVSLSDPAVSNSPLLAQASEPKPTFRLTPMFEQFLAIKEKHPNDLLFYRMGDFYELFFEDAEIAARELQITLTSRSGNTDNKIPMCGVPHHSANLYLAELLNKGYRVAICEQVEDPKTAKGLVKREVVNVLTPGTILENLNIEPKGNNFLGALFWDVENSDKTNPKGAFAWLDCSTGYWTGLSSKNISELWQWVIKMQPRELVIPDFQLSAFKIPEPIKNSKIQLVRVPLRSYFNFKSAEKKLLEVQGVAELAALGLEEKPELARACVALLTYLQQTRKNTQIPLQAFKPLDQNKYLVIDEVTERNLELFKRMDGSKGSGTLLHVLDNCLTPMGSRLLQERLHYPFKDLEQITEIQNAVKYLLENQGLRLRLQKILSQVQDLERLSTRIHVNRTNPRDVLALGTSLACLTNLRRLLENPLNTSIISDNSETTPKNEPLAYPTATDVGGMNLPKALQTLLKKWDDLSDITSLIKQALVNEPPIQITEGGIFQTGFNKELDELIDLTEHGTQKLNELLLKEQEETGITKLKLGQNRIFGYFFEVPRALVGQLPERFTRRQTVANAERLTTPELKALEEKLNLATDRRNSLEYQMFQDLRERVASVWTRIIFMASVVSALDYWQSLAEVGHKNKWVLPSLHSGFELEIVAGRHPVVEAIQGRSNFIPNDIYLNENKRLIIITGPNMAGKSTVLRQTALITILAQMGSYVPANNAKIGIADRIFSRVGASDNLAEGQSTFMTEMMESARILRQAGRNSLVILDEVGRGTSTFDGLSLAWAIAEDLVQRANGQVRTLFATHYHELTALEGKISGIANMNIAIKESGGEIIFLRRLIPGPSDRSYGIEVAKLAGVPAQVIQRAKAILAELEKNNAFNTKITLRNETQLLLGLNSKTKILPDEQLVKTQETVLIDKKQEQALNLFQELKELDCDNLSPINALTLLIDWKKRWK</sequence>
<accession>A0A1M7TAP6</accession>
<evidence type="ECO:0000256" key="6">
    <source>
        <dbReference type="ARBA" id="ARBA00023125"/>
    </source>
</evidence>
<dbReference type="GO" id="GO:0140664">
    <property type="term" value="F:ATP-dependent DNA damage sensor activity"/>
    <property type="evidence" value="ECO:0007669"/>
    <property type="project" value="InterPro"/>
</dbReference>
<evidence type="ECO:0000256" key="11">
    <source>
        <dbReference type="SAM" id="MobiDB-lite"/>
    </source>
</evidence>
<evidence type="ECO:0000313" key="13">
    <source>
        <dbReference type="EMBL" id="SHN67778.1"/>
    </source>
</evidence>